<evidence type="ECO:0000313" key="4">
    <source>
        <dbReference type="EMBL" id="SFE62565.1"/>
    </source>
</evidence>
<dbReference type="PROSITE" id="PS50110">
    <property type="entry name" value="RESPONSE_REGULATORY"/>
    <property type="match status" value="1"/>
</dbReference>
<dbReference type="OrthoDB" id="5487947at2"/>
<organism evidence="4 5">
    <name type="scientific">Nannocystis exedens</name>
    <dbReference type="NCBI Taxonomy" id="54"/>
    <lineage>
        <taxon>Bacteria</taxon>
        <taxon>Pseudomonadati</taxon>
        <taxon>Myxococcota</taxon>
        <taxon>Polyangia</taxon>
        <taxon>Nannocystales</taxon>
        <taxon>Nannocystaceae</taxon>
        <taxon>Nannocystis</taxon>
    </lineage>
</organism>
<dbReference type="STRING" id="54.SAMN02745121_04934"/>
<dbReference type="Pfam" id="PF00072">
    <property type="entry name" value="Response_reg"/>
    <property type="match status" value="1"/>
</dbReference>
<evidence type="ECO:0000256" key="1">
    <source>
        <dbReference type="ARBA" id="ARBA00022553"/>
    </source>
</evidence>
<dbReference type="GO" id="GO:0000160">
    <property type="term" value="P:phosphorelay signal transduction system"/>
    <property type="evidence" value="ECO:0007669"/>
    <property type="project" value="InterPro"/>
</dbReference>
<keyword evidence="1 2" id="KW-0597">Phosphoprotein</keyword>
<dbReference type="AlphaFoldDB" id="A0A1I2C2V4"/>
<dbReference type="InterPro" id="IPR050595">
    <property type="entry name" value="Bact_response_regulator"/>
</dbReference>
<dbReference type="Pfam" id="PF14332">
    <property type="entry name" value="DUF4388"/>
    <property type="match status" value="1"/>
</dbReference>
<gene>
    <name evidence="4" type="ORF">SAMN02745121_04934</name>
</gene>
<dbReference type="InterPro" id="IPR001789">
    <property type="entry name" value="Sig_transdc_resp-reg_receiver"/>
</dbReference>
<dbReference type="PANTHER" id="PTHR44591">
    <property type="entry name" value="STRESS RESPONSE REGULATOR PROTEIN 1"/>
    <property type="match status" value="1"/>
</dbReference>
<evidence type="ECO:0000259" key="3">
    <source>
        <dbReference type="PROSITE" id="PS50110"/>
    </source>
</evidence>
<accession>A0A1I2C2V4</accession>
<feature type="modified residue" description="4-aspartylphosphate" evidence="2">
    <location>
        <position position="168"/>
    </location>
</feature>
<dbReference type="Proteomes" id="UP000199400">
    <property type="component" value="Unassembled WGS sequence"/>
</dbReference>
<evidence type="ECO:0000313" key="5">
    <source>
        <dbReference type="Proteomes" id="UP000199400"/>
    </source>
</evidence>
<proteinExistence type="predicted"/>
<dbReference type="Gene3D" id="3.40.50.2300">
    <property type="match status" value="1"/>
</dbReference>
<dbReference type="SUPFAM" id="SSF52172">
    <property type="entry name" value="CheY-like"/>
    <property type="match status" value="1"/>
</dbReference>
<evidence type="ECO:0000256" key="2">
    <source>
        <dbReference type="PROSITE-ProRule" id="PRU00169"/>
    </source>
</evidence>
<protein>
    <recommendedName>
        <fullName evidence="3">Response regulatory domain-containing protein</fullName>
    </recommendedName>
</protein>
<dbReference type="EMBL" id="FOMX01000016">
    <property type="protein sequence ID" value="SFE62565.1"/>
    <property type="molecule type" value="Genomic_DNA"/>
</dbReference>
<dbReference type="SMART" id="SM00448">
    <property type="entry name" value="REC"/>
    <property type="match status" value="1"/>
</dbReference>
<keyword evidence="5" id="KW-1185">Reference proteome</keyword>
<sequence length="378" mass="41595">MADAPKPAKIATFGVRFESYDDFLVEYTDNLRRGFLLLPGVRSLEVNQPVRVKLSLPNRAILYLSGTAVDLGADGGKGTLIQLAAFTAEQERIFGLCVNSVLDASTSPKAEPPPTRPLNVLLVDDSPSVRTEMAAALRERGLNVTTADNGLMAISAALKSEPDLLLTDVEMPEMDGWTLLRMARGRKKLAHVPIVFLTALSDDMSRLQGYRMGVDDYLPKNLSADEIVARLQGVVARRAGLGAAENRGLRGDLQHVRLGSVLSFLEAEKKTGDLRLESGQDSAVLRLVQGVLRDVKNLGYAASAIDRVFDLLGWEAGQFEFFTLEPREMHDLSLEPMSITWLLMEHARREDEANETARRERLLMSELASQSGSFDQDL</sequence>
<name>A0A1I2C2V4_9BACT</name>
<feature type="domain" description="Response regulatory" evidence="3">
    <location>
        <begin position="119"/>
        <end position="235"/>
    </location>
</feature>
<dbReference type="PANTHER" id="PTHR44591:SF3">
    <property type="entry name" value="RESPONSE REGULATORY DOMAIN-CONTAINING PROTEIN"/>
    <property type="match status" value="1"/>
</dbReference>
<dbReference type="RefSeq" id="WP_096329174.1">
    <property type="nucleotide sequence ID" value="NZ_FOMX01000016.1"/>
</dbReference>
<reference evidence="5" key="1">
    <citation type="submission" date="2016-10" db="EMBL/GenBank/DDBJ databases">
        <authorList>
            <person name="Varghese N."/>
            <person name="Submissions S."/>
        </authorList>
    </citation>
    <scope>NUCLEOTIDE SEQUENCE [LARGE SCALE GENOMIC DNA]</scope>
    <source>
        <strain evidence="5">ATCC 25963</strain>
    </source>
</reference>
<dbReference type="InterPro" id="IPR011006">
    <property type="entry name" value="CheY-like_superfamily"/>
</dbReference>
<dbReference type="InterPro" id="IPR025497">
    <property type="entry name" value="PatA-like_N"/>
</dbReference>